<feature type="transmembrane region" description="Helical" evidence="1">
    <location>
        <begin position="120"/>
        <end position="137"/>
    </location>
</feature>
<feature type="transmembrane region" description="Helical" evidence="1">
    <location>
        <begin position="35"/>
        <end position="53"/>
    </location>
</feature>
<feature type="transmembrane region" description="Helical" evidence="1">
    <location>
        <begin position="381"/>
        <end position="398"/>
    </location>
</feature>
<sequence>MGKVDDLLGQNNEGIEDAGEVLTYKRSFAGWRKNFIYWFAIIMSLFHLWINTIGVMPEIQRNAMHFGFVVFLGYLFYPMRKKWADKTLWLDTILAVLAMAAAVYLVLFEDALHARNEVPILRDLIFAGLAVILMLEVTRRTTGWLIPVLAGFFIAYALFLGKLFPGVWSFSGVTIERLLYRMYFAPDGLFGTIATISSTFVFLFVLFAAFLLKSGAGEFIIKLAVSLLGHTTGGPAKMAVFASGFMGSISGSAVANTVGTGSITIPMMKRMGFKPQFAGGVEAAASTGGQLMPPIMGAGAFIMAQWTQISYLKIIGVAFIPSVMYFLSVAFFIHLRAKKKGLKPIPKEDLPKVTEVLKEGWNFFIPIAVLVYLLIKGYTPTYAASLGIVSIVVASWFNKSTRMGPKDILDALALGAQNMVSTGVILLCSGIVVGIVLMVGMGIKFSMLISTIAGGSLFITIVLVALASLILGMGLPVTASYIVLAVLAAPSIEMLMLKDHLIANFGLTAQQALDPNIVNNMIGLIPKEVSEGSLLAAHLLIFWYSQDANVTPPVCLAAYTASGIAGSDPLKTGFESWKLAKGLYLIPIMFIYDPAILFQGPLIRTFENIITGTVGLFVFASFFEGYYFRIITWIERIILAASALMLFWPERLTNIGGIILVVLMWIYCTKIKPKRTEEVPT</sequence>
<feature type="domain" description="TRAP C4-dicarboxylate transport system permease DctM subunit" evidence="2">
    <location>
        <begin position="130"/>
        <end position="594"/>
    </location>
</feature>
<dbReference type="Pfam" id="PF06808">
    <property type="entry name" value="DctM"/>
    <property type="match status" value="1"/>
</dbReference>
<proteinExistence type="predicted"/>
<keyword evidence="1" id="KW-0812">Transmembrane</keyword>
<feature type="transmembrane region" description="Helical" evidence="1">
    <location>
        <begin position="89"/>
        <end position="108"/>
    </location>
</feature>
<dbReference type="EMBL" id="VSIV01000237">
    <property type="protein sequence ID" value="TYB32910.1"/>
    <property type="molecule type" value="Genomic_DNA"/>
</dbReference>
<protein>
    <submittedName>
        <fullName evidence="3">TRAP transporter permease</fullName>
    </submittedName>
</protein>
<feature type="transmembrane region" description="Helical" evidence="1">
    <location>
        <begin position="188"/>
        <end position="212"/>
    </location>
</feature>
<evidence type="ECO:0000313" key="3">
    <source>
        <dbReference type="EMBL" id="TYB32910.1"/>
    </source>
</evidence>
<feature type="transmembrane region" description="Helical" evidence="1">
    <location>
        <begin position="637"/>
        <end position="667"/>
    </location>
</feature>
<accession>A0A5D0MN79</accession>
<feature type="transmembrane region" description="Helical" evidence="1">
    <location>
        <begin position="144"/>
        <end position="168"/>
    </location>
</feature>
<dbReference type="InterPro" id="IPR010656">
    <property type="entry name" value="DctM"/>
</dbReference>
<reference evidence="3 4" key="1">
    <citation type="submission" date="2019-08" db="EMBL/GenBank/DDBJ databases">
        <title>Genomic characterization of a novel candidate phylum (ARYD3) from a high temperature, high salinity tertiary oil reservoir in north central Oklahoma, USA.</title>
        <authorList>
            <person name="Youssef N.H."/>
            <person name="Yadav A."/>
            <person name="Elshahed M.S."/>
        </authorList>
    </citation>
    <scope>NUCLEOTIDE SEQUENCE [LARGE SCALE GENOMIC DNA]</scope>
    <source>
        <strain evidence="3">ARYD1</strain>
    </source>
</reference>
<dbReference type="RefSeq" id="WP_303701576.1">
    <property type="nucleotide sequence ID" value="NZ_VSIV01000237.1"/>
</dbReference>
<dbReference type="Proteomes" id="UP000323337">
    <property type="component" value="Unassembled WGS sequence"/>
</dbReference>
<comment type="caution">
    <text evidence="3">The sequence shown here is derived from an EMBL/GenBank/DDBJ whole genome shotgun (WGS) entry which is preliminary data.</text>
</comment>
<feature type="transmembrane region" description="Helical" evidence="1">
    <location>
        <begin position="455"/>
        <end position="488"/>
    </location>
</feature>
<dbReference type="PANTHER" id="PTHR43849:SF2">
    <property type="entry name" value="BLL3936 PROTEIN"/>
    <property type="match status" value="1"/>
</dbReference>
<name>A0A5D0MN79_FLESI</name>
<evidence type="ECO:0000256" key="1">
    <source>
        <dbReference type="SAM" id="Phobius"/>
    </source>
</evidence>
<keyword evidence="1" id="KW-1133">Transmembrane helix</keyword>
<dbReference type="PANTHER" id="PTHR43849">
    <property type="entry name" value="BLL3936 PROTEIN"/>
    <property type="match status" value="1"/>
</dbReference>
<feature type="transmembrane region" description="Helical" evidence="1">
    <location>
        <begin position="609"/>
        <end position="628"/>
    </location>
</feature>
<feature type="transmembrane region" description="Helical" evidence="1">
    <location>
        <begin position="314"/>
        <end position="335"/>
    </location>
</feature>
<dbReference type="NCBIfam" id="TIGR02123">
    <property type="entry name" value="TRAP_fused"/>
    <property type="match status" value="1"/>
</dbReference>
<feature type="transmembrane region" description="Helical" evidence="1">
    <location>
        <begin position="356"/>
        <end position="375"/>
    </location>
</feature>
<evidence type="ECO:0000313" key="4">
    <source>
        <dbReference type="Proteomes" id="UP000323337"/>
    </source>
</evidence>
<gene>
    <name evidence="3" type="ORF">FXF49_09030</name>
</gene>
<dbReference type="InterPro" id="IPR011853">
    <property type="entry name" value="TRAP_DctM-Dct_fused"/>
</dbReference>
<feature type="transmembrane region" description="Helical" evidence="1">
    <location>
        <begin position="419"/>
        <end position="443"/>
    </location>
</feature>
<dbReference type="AlphaFoldDB" id="A0A5D0MN79"/>
<feature type="transmembrane region" description="Helical" evidence="1">
    <location>
        <begin position="583"/>
        <end position="603"/>
    </location>
</feature>
<keyword evidence="1" id="KW-0472">Membrane</keyword>
<organism evidence="3 4">
    <name type="scientific">Flexistipes sinusarabici</name>
    <dbReference type="NCBI Taxonomy" id="2352"/>
    <lineage>
        <taxon>Bacteria</taxon>
        <taxon>Pseudomonadati</taxon>
        <taxon>Deferribacterota</taxon>
        <taxon>Deferribacteres</taxon>
        <taxon>Deferribacterales</taxon>
        <taxon>Flexistipitaceae</taxon>
        <taxon>Flexistipes</taxon>
    </lineage>
</organism>
<feature type="transmembrane region" description="Helical" evidence="1">
    <location>
        <begin position="59"/>
        <end position="77"/>
    </location>
</feature>
<evidence type="ECO:0000259" key="2">
    <source>
        <dbReference type="Pfam" id="PF06808"/>
    </source>
</evidence>